<sequence length="335" mass="38066">MTITKSYYHQMNWIEKCNLIGNMYRIAKEELSNPSGIIWSNLRNKEQTYTLSPSLQTHSNMKKMSRLTQSPTIQEKMKTKTNARKNVMTMTTTKKKRWKQKKKKKKMMMESSPLGMVTLTEKENTTNLKNIIKTSPPLPPPCPVTTASVLPASFENLTAMTMTRTTMKSSYNNPIIDLYVKHMNSLRNMAPSNHHDIKVLIYDQWNAAVRCDKLFIRMVILGGVLTVYEPEMGISLRRASCRDKFLARTFDPVKGTWESGCFPSFLDIEKSLTRRSDVIKLGLSLSEVKDKNIVGVINHLSGKEDSQKKVLSIWSKTGERPSLINPTGGGGVVLR</sequence>
<reference evidence="1" key="1">
    <citation type="submission" date="2022-10" db="EMBL/GenBank/DDBJ databases">
        <title>Genome sequences of endogenous nimaviruses in decapod crustaceans.</title>
        <authorList>
            <person name="Kawato S."/>
            <person name="Nozaki R."/>
            <person name="Kondo H."/>
            <person name="Hirono I."/>
        </authorList>
    </citation>
    <scope>NUCLEOTIDE SEQUENCE</scope>
    <source>
        <strain evidence="1">Okinawa2016</strain>
    </source>
</reference>
<organism evidence="1">
    <name type="scientific">Melicertus latisulcatus majanivirus</name>
    <dbReference type="NCBI Taxonomy" id="2984277"/>
    <lineage>
        <taxon>Viruses</taxon>
        <taxon>Viruses incertae sedis</taxon>
        <taxon>Naldaviricetes</taxon>
        <taxon>Nimaviridae</taxon>
    </lineage>
</organism>
<protein>
    <submittedName>
        <fullName evidence="1">Wsv134-like protein</fullName>
    </submittedName>
</protein>
<proteinExistence type="predicted"/>
<evidence type="ECO:0000313" key="1">
    <source>
        <dbReference type="EMBL" id="BDT62361.1"/>
    </source>
</evidence>
<name>A0A9C7F0B4_9VIRU</name>
<accession>A0A9C7F0B4</accession>
<dbReference type="EMBL" id="LC738874">
    <property type="protein sequence ID" value="BDT62361.1"/>
    <property type="molecule type" value="Genomic_DNA"/>
</dbReference>